<dbReference type="OrthoDB" id="5820872at2759"/>
<proteinExistence type="predicted"/>
<accession>A0A8S1HEL1</accession>
<keyword evidence="2" id="KW-1185">Reference proteome</keyword>
<dbReference type="AlphaFoldDB" id="A0A8S1HEL1"/>
<reference evidence="1" key="1">
    <citation type="submission" date="2020-10" db="EMBL/GenBank/DDBJ databases">
        <authorList>
            <person name="Kikuchi T."/>
        </authorList>
    </citation>
    <scope>NUCLEOTIDE SEQUENCE</scope>
    <source>
        <strain evidence="1">NKZ352</strain>
    </source>
</reference>
<dbReference type="Proteomes" id="UP000835052">
    <property type="component" value="Unassembled WGS sequence"/>
</dbReference>
<comment type="caution">
    <text evidence="1">The sequence shown here is derived from an EMBL/GenBank/DDBJ whole genome shotgun (WGS) entry which is preliminary data.</text>
</comment>
<evidence type="ECO:0000313" key="1">
    <source>
        <dbReference type="EMBL" id="CAD6193675.1"/>
    </source>
</evidence>
<organism evidence="1 2">
    <name type="scientific">Caenorhabditis auriculariae</name>
    <dbReference type="NCBI Taxonomy" id="2777116"/>
    <lineage>
        <taxon>Eukaryota</taxon>
        <taxon>Metazoa</taxon>
        <taxon>Ecdysozoa</taxon>
        <taxon>Nematoda</taxon>
        <taxon>Chromadorea</taxon>
        <taxon>Rhabditida</taxon>
        <taxon>Rhabditina</taxon>
        <taxon>Rhabditomorpha</taxon>
        <taxon>Rhabditoidea</taxon>
        <taxon>Rhabditidae</taxon>
        <taxon>Peloderinae</taxon>
        <taxon>Caenorhabditis</taxon>
    </lineage>
</organism>
<name>A0A8S1HEL1_9PELO</name>
<evidence type="ECO:0000313" key="2">
    <source>
        <dbReference type="Proteomes" id="UP000835052"/>
    </source>
</evidence>
<sequence length="293" mass="32840">MQQKITIRRRFFADFKMNASASTSLPPKACATLMSLPGELLAVIDSFLPCEDSHNFKMTAERISLALRNNFQLFDKMNLSDDPAECRMIDSRGRAPSRPFCAQNAARIISIMPNLEEITVIMKDVSINRNPHLPVYSLADCTPYTPGGYLLHLLGSIPPAQLSLRQLSLHVDVMIETLNDAVIFCPYEDLKFALDHLTNANFNTFVQISVCCAQFKASDENARNLLIAGMQHILKHTDAMGAKTDFVAEPCEGYVDMTVEKGAVEYSFAFFYYNPTICEPSVDEDLPFMFPLE</sequence>
<dbReference type="EMBL" id="CAJGYM010000037">
    <property type="protein sequence ID" value="CAD6193675.1"/>
    <property type="molecule type" value="Genomic_DNA"/>
</dbReference>
<protein>
    <submittedName>
        <fullName evidence="1">Uncharacterized protein</fullName>
    </submittedName>
</protein>
<gene>
    <name evidence="1" type="ORF">CAUJ_LOCUS9594</name>
</gene>